<evidence type="ECO:0008006" key="3">
    <source>
        <dbReference type="Google" id="ProtNLM"/>
    </source>
</evidence>
<evidence type="ECO:0000313" key="1">
    <source>
        <dbReference type="EMBL" id="RJO67950.1"/>
    </source>
</evidence>
<name>A0A3A4K7U9_9NOCA</name>
<keyword evidence="2" id="KW-1185">Reference proteome</keyword>
<dbReference type="OrthoDB" id="3535759at2"/>
<dbReference type="EMBL" id="QZFU01000056">
    <property type="protein sequence ID" value="RJO67950.1"/>
    <property type="molecule type" value="Genomic_DNA"/>
</dbReference>
<protein>
    <recommendedName>
        <fullName evidence="3">DUF4913 domain-containing protein</fullName>
    </recommendedName>
</protein>
<comment type="caution">
    <text evidence="1">The sequence shown here is derived from an EMBL/GenBank/DDBJ whole genome shotgun (WGS) entry which is preliminary data.</text>
</comment>
<dbReference type="AlphaFoldDB" id="A0A3A4K7U9"/>
<evidence type="ECO:0000313" key="2">
    <source>
        <dbReference type="Proteomes" id="UP000266677"/>
    </source>
</evidence>
<dbReference type="Proteomes" id="UP000266677">
    <property type="component" value="Unassembled WGS sequence"/>
</dbReference>
<accession>A0A3A4K7U9</accession>
<dbReference type="RefSeq" id="WP_120045310.1">
    <property type="nucleotide sequence ID" value="NZ_QZFU01000056.1"/>
</dbReference>
<reference evidence="1 2" key="1">
    <citation type="submission" date="2018-09" db="EMBL/GenBank/DDBJ databases">
        <title>YIM PH21274 draft genome.</title>
        <authorList>
            <person name="Miao C."/>
        </authorList>
    </citation>
    <scope>NUCLEOTIDE SEQUENCE [LARGE SCALE GENOMIC DNA]</scope>
    <source>
        <strain evidence="1 2">YIM PH 21724</strain>
    </source>
</reference>
<proteinExistence type="predicted"/>
<gene>
    <name evidence="1" type="ORF">D5S18_34175</name>
</gene>
<organism evidence="1 2">
    <name type="scientific">Nocardia panacis</name>
    <dbReference type="NCBI Taxonomy" id="2340916"/>
    <lineage>
        <taxon>Bacteria</taxon>
        <taxon>Bacillati</taxon>
        <taxon>Actinomycetota</taxon>
        <taxon>Actinomycetes</taxon>
        <taxon>Mycobacteriales</taxon>
        <taxon>Nocardiaceae</taxon>
        <taxon>Nocardia</taxon>
    </lineage>
</organism>
<sequence length="154" mass="17841">MDDEYGGRAAEETETVASRYAWRELSLSDAVALWKELAEWADWLRHRYQLGSRVPPCWWQHEVVVEELTALMAAHTAAYSVPAEQRDLAREDMAAWHTQWLWPTIERLTRISDFSACRPTGCRYQRHRQTTLDGLRDHIDRIATRGDRATGNGS</sequence>